<dbReference type="AlphaFoldDB" id="S9VIY3"/>
<evidence type="ECO:0000256" key="13">
    <source>
        <dbReference type="ARBA" id="ARBA00044284"/>
    </source>
</evidence>
<evidence type="ECO:0000256" key="7">
    <source>
        <dbReference type="ARBA" id="ARBA00023049"/>
    </source>
</evidence>
<evidence type="ECO:0000313" key="18">
    <source>
        <dbReference type="EMBL" id="CAD2216803.1"/>
    </source>
</evidence>
<evidence type="ECO:0000256" key="10">
    <source>
        <dbReference type="ARBA" id="ARBA00044051"/>
    </source>
</evidence>
<dbReference type="PROSITE" id="PS00491">
    <property type="entry name" value="PROLINE_PEPTIDASE"/>
    <property type="match status" value="1"/>
</dbReference>
<evidence type="ECO:0000256" key="11">
    <source>
        <dbReference type="ARBA" id="ARBA00044141"/>
    </source>
</evidence>
<keyword evidence="4 16" id="KW-0479">Metal-binding</keyword>
<dbReference type="GO" id="GO:0030145">
    <property type="term" value="F:manganese ion binding"/>
    <property type="evidence" value="ECO:0007669"/>
    <property type="project" value="InterPro"/>
</dbReference>
<dbReference type="Gene3D" id="3.90.230.10">
    <property type="entry name" value="Creatinase/methionine aminopeptidase superfamily"/>
    <property type="match status" value="1"/>
</dbReference>
<dbReference type="SMART" id="SM01011">
    <property type="entry name" value="AMP_N"/>
    <property type="match status" value="1"/>
</dbReference>
<evidence type="ECO:0000256" key="6">
    <source>
        <dbReference type="ARBA" id="ARBA00022997"/>
    </source>
</evidence>
<evidence type="ECO:0000256" key="2">
    <source>
        <dbReference type="ARBA" id="ARBA00011738"/>
    </source>
</evidence>
<evidence type="ECO:0000256" key="3">
    <source>
        <dbReference type="ARBA" id="ARBA00022670"/>
    </source>
</evidence>
<gene>
    <name evidence="18" type="ORF">ADEAN_000428100</name>
</gene>
<dbReference type="Gene3D" id="3.40.350.10">
    <property type="entry name" value="Creatinase/prolidase N-terminal domain"/>
    <property type="match status" value="1"/>
</dbReference>
<reference evidence="18 19" key="1">
    <citation type="submission" date="2020-08" db="EMBL/GenBank/DDBJ databases">
        <authorList>
            <person name="Newling K."/>
            <person name="Davey J."/>
            <person name="Forrester S."/>
        </authorList>
    </citation>
    <scope>NUCLEOTIDE SEQUENCE [LARGE SCALE GENOMIC DNA]</scope>
    <source>
        <strain evidence="19">Crithidia deanei Carvalho (ATCC PRA-265)</strain>
    </source>
</reference>
<proteinExistence type="inferred from homology"/>
<keyword evidence="6" id="KW-0224">Dipeptidase</keyword>
<dbReference type="Pfam" id="PF05195">
    <property type="entry name" value="AMP_N"/>
    <property type="match status" value="1"/>
</dbReference>
<feature type="domain" description="Aminopeptidase P N-terminal" evidence="17">
    <location>
        <begin position="9"/>
        <end position="142"/>
    </location>
</feature>
<comment type="subunit">
    <text evidence="2">Homodimer.</text>
</comment>
<keyword evidence="3" id="KW-0645">Protease</keyword>
<comment type="catalytic activity">
    <reaction evidence="15">
        <text>Xaa-L-Pro dipeptide + H2O = an L-alpha-amino acid + L-proline</text>
        <dbReference type="Rhea" id="RHEA:76407"/>
        <dbReference type="ChEBI" id="CHEBI:15377"/>
        <dbReference type="ChEBI" id="CHEBI:59869"/>
        <dbReference type="ChEBI" id="CHEBI:60039"/>
        <dbReference type="ChEBI" id="CHEBI:195196"/>
        <dbReference type="EC" id="3.4.13.9"/>
    </reaction>
</comment>
<accession>S9VIY3</accession>
<dbReference type="InterPro" id="IPR007865">
    <property type="entry name" value="Aminopep_P_N"/>
</dbReference>
<dbReference type="OrthoDB" id="10261878at2759"/>
<dbReference type="InterPro" id="IPR000994">
    <property type="entry name" value="Pept_M24"/>
</dbReference>
<name>S9VIY3_9TRYP</name>
<dbReference type="InterPro" id="IPR036005">
    <property type="entry name" value="Creatinase/aminopeptidase-like"/>
</dbReference>
<comment type="similarity">
    <text evidence="9">Belongs to the peptidase M24B family. Eukaryotic-type prolidase subfamily.</text>
</comment>
<dbReference type="GO" id="GO:0006508">
    <property type="term" value="P:proteolysis"/>
    <property type="evidence" value="ECO:0007669"/>
    <property type="project" value="UniProtKB-KW"/>
</dbReference>
<keyword evidence="8" id="KW-0464">Manganese</keyword>
<dbReference type="InterPro" id="IPR029149">
    <property type="entry name" value="Creatin/AminoP/Spt16_N"/>
</dbReference>
<comment type="cofactor">
    <cofactor evidence="1">
        <name>Mn(2+)</name>
        <dbReference type="ChEBI" id="CHEBI:29035"/>
    </cofactor>
</comment>
<evidence type="ECO:0000256" key="1">
    <source>
        <dbReference type="ARBA" id="ARBA00001936"/>
    </source>
</evidence>
<evidence type="ECO:0000313" key="19">
    <source>
        <dbReference type="Proteomes" id="UP000515908"/>
    </source>
</evidence>
<organism evidence="18 19">
    <name type="scientific">Angomonas deanei</name>
    <dbReference type="NCBI Taxonomy" id="59799"/>
    <lineage>
        <taxon>Eukaryota</taxon>
        <taxon>Discoba</taxon>
        <taxon>Euglenozoa</taxon>
        <taxon>Kinetoplastea</taxon>
        <taxon>Metakinetoplastina</taxon>
        <taxon>Trypanosomatida</taxon>
        <taxon>Trypanosomatidae</taxon>
        <taxon>Strigomonadinae</taxon>
        <taxon>Angomonas</taxon>
    </lineage>
</organism>
<dbReference type="FunFam" id="3.90.230.10:FF:000002">
    <property type="entry name" value="Xaa-Pro aminopeptidase 3"/>
    <property type="match status" value="1"/>
</dbReference>
<keyword evidence="18" id="KW-0031">Aminopeptidase</keyword>
<dbReference type="Pfam" id="PF00557">
    <property type="entry name" value="Peptidase_M24"/>
    <property type="match status" value="1"/>
</dbReference>
<dbReference type="GO" id="GO:0102009">
    <property type="term" value="F:proline dipeptidase activity"/>
    <property type="evidence" value="ECO:0007669"/>
    <property type="project" value="UniProtKB-EC"/>
</dbReference>
<evidence type="ECO:0000256" key="5">
    <source>
        <dbReference type="ARBA" id="ARBA00022801"/>
    </source>
</evidence>
<evidence type="ECO:0000256" key="8">
    <source>
        <dbReference type="ARBA" id="ARBA00023211"/>
    </source>
</evidence>
<evidence type="ECO:0000256" key="14">
    <source>
        <dbReference type="ARBA" id="ARBA00044351"/>
    </source>
</evidence>
<dbReference type="GO" id="GO:0070006">
    <property type="term" value="F:metalloaminopeptidase activity"/>
    <property type="evidence" value="ECO:0007669"/>
    <property type="project" value="InterPro"/>
</dbReference>
<dbReference type="PANTHER" id="PTHR48480">
    <property type="match status" value="1"/>
</dbReference>
<keyword evidence="7" id="KW-0482">Metalloprotease</keyword>
<dbReference type="EMBL" id="LR877151">
    <property type="protein sequence ID" value="CAD2216803.1"/>
    <property type="molecule type" value="Genomic_DNA"/>
</dbReference>
<dbReference type="CDD" id="cd01087">
    <property type="entry name" value="Prolidase"/>
    <property type="match status" value="1"/>
</dbReference>
<dbReference type="InterPro" id="IPR052433">
    <property type="entry name" value="X-Pro_dipept-like"/>
</dbReference>
<evidence type="ECO:0000256" key="4">
    <source>
        <dbReference type="ARBA" id="ARBA00022723"/>
    </source>
</evidence>
<dbReference type="Proteomes" id="UP000515908">
    <property type="component" value="Chromosome 07"/>
</dbReference>
<dbReference type="VEuPathDB" id="TriTrypDB:ADEAN_000428100"/>
<evidence type="ECO:0000256" key="16">
    <source>
        <dbReference type="RuleBase" id="RU000590"/>
    </source>
</evidence>
<keyword evidence="5" id="KW-0378">Hydrolase</keyword>
<dbReference type="InterPro" id="IPR001131">
    <property type="entry name" value="Peptidase_M24B_aminopep-P_CS"/>
</dbReference>
<dbReference type="SUPFAM" id="SSF55920">
    <property type="entry name" value="Creatinase/aminopeptidase"/>
    <property type="match status" value="1"/>
</dbReference>
<protein>
    <recommendedName>
        <fullName evidence="11">Xaa-Pro dipeptidase</fullName>
        <ecNumber evidence="10">3.4.13.9</ecNumber>
    </recommendedName>
    <alternativeName>
        <fullName evidence="14">Imidodipeptidase</fullName>
    </alternativeName>
    <alternativeName>
        <fullName evidence="12">Peptidase D</fullName>
    </alternativeName>
    <alternativeName>
        <fullName evidence="13">Proline dipeptidase</fullName>
    </alternativeName>
</protein>
<dbReference type="SUPFAM" id="SSF53092">
    <property type="entry name" value="Creatinase/prolidase N-terminal domain"/>
    <property type="match status" value="1"/>
</dbReference>
<dbReference type="EC" id="3.4.13.9" evidence="10"/>
<sequence>MATAYPFKISPEMYREQRQRLGSSIRAELGDTHAALVMAGSEVPINSTDCNYLFVQESYFSYLFGLDMPDCYGAVLADGTGIIFIPRLPEDFATWMGVLPTPASVKEKTLVEEVYYVDEMTKVLSARCTMLEVMSGVNSDSGIEVLLPVVPKDWKKEQVSTAWLYNALSEQRVHKTAEEVKVLEYVCGVSSRAHVEVMQLCKPGMSQHQLESTFLHHVYYHGGCRKVSYTCICATGHHGATLHYPNNDAPIMDGQMALLDMGGNYCGYAADITCSFPVNGKFTPAQKLIYTAVLEAHDRVMATAKPGVSWVEMHRLALQVMCGHLVEAGILLGKVEELMEKQIMQFFQPHGLGHLIGLDVHDVGGYLPHCPPRPSEKDCCKLRFARVLEENMYITIEPGCYFNHALLTNAMGDEKFAAYFNQDKIRKEFWDFGGVRIESDVLVTADGARNLTRVPRLMEDIERVMSGEPFTS</sequence>
<keyword evidence="19" id="KW-1185">Reference proteome</keyword>
<evidence type="ECO:0000256" key="9">
    <source>
        <dbReference type="ARBA" id="ARBA00043990"/>
    </source>
</evidence>
<evidence type="ECO:0000256" key="12">
    <source>
        <dbReference type="ARBA" id="ARBA00044252"/>
    </source>
</evidence>
<evidence type="ECO:0000259" key="17">
    <source>
        <dbReference type="SMART" id="SM01011"/>
    </source>
</evidence>
<evidence type="ECO:0000256" key="15">
    <source>
        <dbReference type="ARBA" id="ARBA00048994"/>
    </source>
</evidence>
<dbReference type="PANTHER" id="PTHR48480:SF2">
    <property type="entry name" value="PEPTIDASE D"/>
    <property type="match status" value="1"/>
</dbReference>